<dbReference type="GO" id="GO:0120241">
    <property type="term" value="F:2-iminobutanoate/2-iminopropanoate deaminase"/>
    <property type="evidence" value="ECO:0007669"/>
    <property type="project" value="UniProtKB-EC"/>
</dbReference>
<dbReference type="InterPro" id="IPR035959">
    <property type="entry name" value="RutC-like_sf"/>
</dbReference>
<evidence type="ECO:0000256" key="1">
    <source>
        <dbReference type="ARBA" id="ARBA00010552"/>
    </source>
</evidence>
<keyword evidence="2" id="KW-0378">Hydrolase</keyword>
<accession>A0A8A0RLV1</accession>
<dbReference type="Proteomes" id="UP000662904">
    <property type="component" value="Chromosome"/>
</dbReference>
<gene>
    <name evidence="2" type="primary">yabJ_1</name>
    <name evidence="2" type="ORF">H0A61_01099</name>
</gene>
<sequence>MKKQAISTKKAPAAVGPYSQAIKAGGFLFVSGQIPINPETGELVTGDIKVQTHQVLKNVKAILEEAGLTMDDVVKATVFISDMDQFAAVNEVYAKYFGDVPPARACVEVARIPKDVGVEVEVIAIC</sequence>
<keyword evidence="3" id="KW-1185">Reference proteome</keyword>
<dbReference type="Gene3D" id="3.30.1330.40">
    <property type="entry name" value="RutC-like"/>
    <property type="match status" value="1"/>
</dbReference>
<protein>
    <submittedName>
        <fullName evidence="2">2-iminobutanoate/2-iminopropanoate deaminase</fullName>
        <ecNumber evidence="2">3.5.99.10</ecNumber>
    </submittedName>
</protein>
<evidence type="ECO:0000313" key="2">
    <source>
        <dbReference type="EMBL" id="QSQ08754.1"/>
    </source>
</evidence>
<proteinExistence type="inferred from homology"/>
<comment type="similarity">
    <text evidence="1">Belongs to the RutC family.</text>
</comment>
<dbReference type="FunFam" id="3.30.1330.40:FF:000001">
    <property type="entry name" value="L-PSP family endoribonuclease"/>
    <property type="match status" value="1"/>
</dbReference>
<dbReference type="NCBIfam" id="TIGR00004">
    <property type="entry name" value="Rid family detoxifying hydrolase"/>
    <property type="match status" value="1"/>
</dbReference>
<reference evidence="2" key="1">
    <citation type="submission" date="2020-07" db="EMBL/GenBank/DDBJ databases">
        <title>Koleobacter methoxysyntrophicus gen. nov., sp. nov., a novel anaerobic bacterium isolated from deep subsurface oil field and proposal of Koleobacterales ord. nov. in the phylum Firmicutes.</title>
        <authorList>
            <person name="Sakamoto S."/>
            <person name="Tamaki H."/>
        </authorList>
    </citation>
    <scope>NUCLEOTIDE SEQUENCE</scope>
    <source>
        <strain evidence="2">NRmbB1</strain>
    </source>
</reference>
<dbReference type="EMBL" id="CP059066">
    <property type="protein sequence ID" value="QSQ08754.1"/>
    <property type="molecule type" value="Genomic_DNA"/>
</dbReference>
<dbReference type="PANTHER" id="PTHR11803:SF39">
    <property type="entry name" value="2-IMINOBUTANOATE_2-IMINOPROPANOATE DEAMINASE"/>
    <property type="match status" value="1"/>
</dbReference>
<name>A0A8A0RLV1_9FIRM</name>
<dbReference type="GO" id="GO:0005829">
    <property type="term" value="C:cytosol"/>
    <property type="evidence" value="ECO:0007669"/>
    <property type="project" value="TreeGrafter"/>
</dbReference>
<dbReference type="SUPFAM" id="SSF55298">
    <property type="entry name" value="YjgF-like"/>
    <property type="match status" value="1"/>
</dbReference>
<dbReference type="EC" id="3.5.99.10" evidence="2"/>
<dbReference type="RefSeq" id="WP_206708958.1">
    <property type="nucleotide sequence ID" value="NZ_CP059066.1"/>
</dbReference>
<organism evidence="2 3">
    <name type="scientific">Koleobacter methoxysyntrophicus</name>
    <dbReference type="NCBI Taxonomy" id="2751313"/>
    <lineage>
        <taxon>Bacteria</taxon>
        <taxon>Bacillati</taxon>
        <taxon>Bacillota</taxon>
        <taxon>Clostridia</taxon>
        <taxon>Koleobacterales</taxon>
        <taxon>Koleobacteraceae</taxon>
        <taxon>Koleobacter</taxon>
    </lineage>
</organism>
<dbReference type="CDD" id="cd00448">
    <property type="entry name" value="YjgF_YER057c_UK114_family"/>
    <property type="match status" value="1"/>
</dbReference>
<dbReference type="AlphaFoldDB" id="A0A8A0RLV1"/>
<dbReference type="InterPro" id="IPR006175">
    <property type="entry name" value="YjgF/YER057c/UK114"/>
</dbReference>
<dbReference type="PANTHER" id="PTHR11803">
    <property type="entry name" value="2-IMINOBUTANOATE/2-IMINOPROPANOATE DEAMINASE RIDA"/>
    <property type="match status" value="1"/>
</dbReference>
<dbReference type="KEGG" id="kme:H0A61_01099"/>
<dbReference type="Pfam" id="PF01042">
    <property type="entry name" value="Ribonuc_L-PSP"/>
    <property type="match status" value="1"/>
</dbReference>
<evidence type="ECO:0000313" key="3">
    <source>
        <dbReference type="Proteomes" id="UP000662904"/>
    </source>
</evidence>
<dbReference type="InterPro" id="IPR006056">
    <property type="entry name" value="RidA"/>
</dbReference>